<dbReference type="InterPro" id="IPR009003">
    <property type="entry name" value="Peptidase_S1_PA"/>
</dbReference>
<dbReference type="AlphaFoldDB" id="A0A285J2C2"/>
<proteinExistence type="predicted"/>
<gene>
    <name evidence="1" type="ORF">SAMN06297280_2646</name>
</gene>
<evidence type="ECO:0000313" key="1">
    <source>
        <dbReference type="EMBL" id="SNY54414.1"/>
    </source>
</evidence>
<dbReference type="SUPFAM" id="SSF50494">
    <property type="entry name" value="Trypsin-like serine proteases"/>
    <property type="match status" value="1"/>
</dbReference>
<organism evidence="1 2">
    <name type="scientific">Arsukibacterium tuosuense</name>
    <dbReference type="NCBI Taxonomy" id="1323745"/>
    <lineage>
        <taxon>Bacteria</taxon>
        <taxon>Pseudomonadati</taxon>
        <taxon>Pseudomonadota</taxon>
        <taxon>Gammaproteobacteria</taxon>
        <taxon>Chromatiales</taxon>
        <taxon>Chromatiaceae</taxon>
        <taxon>Arsukibacterium</taxon>
    </lineage>
</organism>
<sequence>MFTGPLFAVKPDECEFIHGTAFIIAPGYALTATHVWEDYLKIIEKRKLHETLKPGAKLNFMLMLRIDLPSGDSVHFSIERIQFHLKGDISVLEIIAQEGFDWSILAPYPTLRLNPPHVNESIYAYGFPNSSVEIEADGRKGFHVWTHLSAGTVNEVHETHRDKILLKFPCYQVDALLLGGMSGGPITDSQGNICGVIASSHTLEIIGDESPIGYASTLWPILGVCLEQPLGKKKYQYPRLIRLFRTKVIKSIDIDHFELICDPEDFRLFLSNKNNESRIIQLGLAE</sequence>
<protein>
    <submittedName>
        <fullName evidence="1">Trypsin-like peptidase domain-containing protein</fullName>
    </submittedName>
</protein>
<name>A0A285J2C2_9GAMM</name>
<dbReference type="Pfam" id="PF13365">
    <property type="entry name" value="Trypsin_2"/>
    <property type="match status" value="1"/>
</dbReference>
<dbReference type="EMBL" id="OBEB01000005">
    <property type="protein sequence ID" value="SNY54414.1"/>
    <property type="molecule type" value="Genomic_DNA"/>
</dbReference>
<evidence type="ECO:0000313" key="2">
    <source>
        <dbReference type="Proteomes" id="UP000219353"/>
    </source>
</evidence>
<dbReference type="Proteomes" id="UP000219353">
    <property type="component" value="Unassembled WGS sequence"/>
</dbReference>
<keyword evidence="2" id="KW-1185">Reference proteome</keyword>
<dbReference type="Gene3D" id="2.40.10.120">
    <property type="match status" value="1"/>
</dbReference>
<reference evidence="2" key="1">
    <citation type="submission" date="2017-09" db="EMBL/GenBank/DDBJ databases">
        <authorList>
            <person name="Varghese N."/>
            <person name="Submissions S."/>
        </authorList>
    </citation>
    <scope>NUCLEOTIDE SEQUENCE [LARGE SCALE GENOMIC DNA]</scope>
    <source>
        <strain evidence="2">CGMCC 1.12461</strain>
    </source>
</reference>
<accession>A0A285J2C2</accession>